<dbReference type="SUPFAM" id="SSF81321">
    <property type="entry name" value="Family A G protein-coupled receptor-like"/>
    <property type="match status" value="1"/>
</dbReference>
<keyword evidence="2 5" id="KW-0812">Transmembrane</keyword>
<keyword evidence="8" id="KW-1185">Reference proteome</keyword>
<dbReference type="InterPro" id="IPR019430">
    <property type="entry name" value="7TM_GPCR_serpentine_rcpt_Srx"/>
</dbReference>
<evidence type="ECO:0000256" key="1">
    <source>
        <dbReference type="ARBA" id="ARBA00004370"/>
    </source>
</evidence>
<keyword evidence="4 5" id="KW-0472">Membrane</keyword>
<reference evidence="7 8" key="1">
    <citation type="submission" date="2024-04" db="EMBL/GenBank/DDBJ databases">
        <authorList>
            <consortium name="Genoscope - CEA"/>
            <person name="William W."/>
        </authorList>
    </citation>
    <scope>NUCLEOTIDE SEQUENCE [LARGE SCALE GENOMIC DNA]</scope>
</reference>
<gene>
    <name evidence="7" type="ORF">GSLYS_00017834001</name>
</gene>
<feature type="transmembrane region" description="Helical" evidence="5">
    <location>
        <begin position="125"/>
        <end position="144"/>
    </location>
</feature>
<dbReference type="PANTHER" id="PTHR46641:SF2">
    <property type="entry name" value="FMRFAMIDE RECEPTOR"/>
    <property type="match status" value="1"/>
</dbReference>
<evidence type="ECO:0000259" key="6">
    <source>
        <dbReference type="PROSITE" id="PS50262"/>
    </source>
</evidence>
<keyword evidence="3 5" id="KW-1133">Transmembrane helix</keyword>
<dbReference type="PROSITE" id="PS50262">
    <property type="entry name" value="G_PROTEIN_RECEP_F1_2"/>
    <property type="match status" value="1"/>
</dbReference>
<organism evidence="7 8">
    <name type="scientific">Lymnaea stagnalis</name>
    <name type="common">Great pond snail</name>
    <name type="synonym">Helix stagnalis</name>
    <dbReference type="NCBI Taxonomy" id="6523"/>
    <lineage>
        <taxon>Eukaryota</taxon>
        <taxon>Metazoa</taxon>
        <taxon>Spiralia</taxon>
        <taxon>Lophotrochozoa</taxon>
        <taxon>Mollusca</taxon>
        <taxon>Gastropoda</taxon>
        <taxon>Heterobranchia</taxon>
        <taxon>Euthyneura</taxon>
        <taxon>Panpulmonata</taxon>
        <taxon>Hygrophila</taxon>
        <taxon>Lymnaeoidea</taxon>
        <taxon>Lymnaeidae</taxon>
        <taxon>Lymnaea</taxon>
    </lineage>
</organism>
<evidence type="ECO:0000256" key="2">
    <source>
        <dbReference type="ARBA" id="ARBA00022692"/>
    </source>
</evidence>
<sequence>MLLLFILLYIFDVIILSFGVLSNLANATVFLLLGLRDSFGITFFVLTLADLAYAVLFLTHILLRLVAHVGLSSSAPLVPVAYLMSQYASTLFDISVVLTVLLAVQKCCCVSMPLKFKNVFTTSRTLFMISCISVLIVATNLPILSTQGLVTKNDYITNSSSEALWFSKDRPVVTAIHEVGNRIVLPIASVCVVCSCLFVLIPNLKRSMNFRSSFKLTSDPRVLRIENQVTKAVMSVSAIFVLCNLPIVARATASLVEREFNDMRRHGYMFVAVENIRQTCLNLNCALNIFAYLAFNSNYRARFMSLFCDRKG</sequence>
<evidence type="ECO:0000256" key="3">
    <source>
        <dbReference type="ARBA" id="ARBA00022989"/>
    </source>
</evidence>
<dbReference type="EMBL" id="CAXITT010000614">
    <property type="protein sequence ID" value="CAL1544321.1"/>
    <property type="molecule type" value="Genomic_DNA"/>
</dbReference>
<feature type="transmembrane region" description="Helical" evidence="5">
    <location>
        <begin position="6"/>
        <end position="33"/>
    </location>
</feature>
<evidence type="ECO:0000256" key="5">
    <source>
        <dbReference type="SAM" id="Phobius"/>
    </source>
</evidence>
<comment type="subcellular location">
    <subcellularLocation>
        <location evidence="1">Membrane</location>
    </subcellularLocation>
</comment>
<dbReference type="InterPro" id="IPR052954">
    <property type="entry name" value="GPCR-Ligand_Int"/>
</dbReference>
<evidence type="ECO:0000313" key="8">
    <source>
        <dbReference type="Proteomes" id="UP001497497"/>
    </source>
</evidence>
<protein>
    <recommendedName>
        <fullName evidence="6">G-protein coupled receptors family 1 profile domain-containing protein</fullName>
    </recommendedName>
</protein>
<evidence type="ECO:0000313" key="7">
    <source>
        <dbReference type="EMBL" id="CAL1544321.1"/>
    </source>
</evidence>
<comment type="caution">
    <text evidence="7">The sequence shown here is derived from an EMBL/GenBank/DDBJ whole genome shotgun (WGS) entry which is preliminary data.</text>
</comment>
<feature type="domain" description="G-protein coupled receptors family 1 profile" evidence="6">
    <location>
        <begin position="25"/>
        <end position="292"/>
    </location>
</feature>
<dbReference type="Pfam" id="PF10328">
    <property type="entry name" value="7TM_GPCR_Srx"/>
    <property type="match status" value="1"/>
</dbReference>
<feature type="transmembrane region" description="Helical" evidence="5">
    <location>
        <begin position="40"/>
        <end position="63"/>
    </location>
</feature>
<dbReference type="Gene3D" id="1.20.1070.10">
    <property type="entry name" value="Rhodopsin 7-helix transmembrane proteins"/>
    <property type="match status" value="1"/>
</dbReference>
<evidence type="ECO:0000256" key="4">
    <source>
        <dbReference type="ARBA" id="ARBA00023136"/>
    </source>
</evidence>
<name>A0AAV2IBU6_LYMST</name>
<feature type="transmembrane region" description="Helical" evidence="5">
    <location>
        <begin position="83"/>
        <end position="104"/>
    </location>
</feature>
<dbReference type="Proteomes" id="UP001497497">
    <property type="component" value="Unassembled WGS sequence"/>
</dbReference>
<proteinExistence type="predicted"/>
<dbReference type="PANTHER" id="PTHR46641">
    <property type="entry name" value="FMRFAMIDE RECEPTOR-RELATED"/>
    <property type="match status" value="1"/>
</dbReference>
<accession>A0AAV2IBU6</accession>
<dbReference type="GO" id="GO:0016020">
    <property type="term" value="C:membrane"/>
    <property type="evidence" value="ECO:0007669"/>
    <property type="project" value="UniProtKB-SubCell"/>
</dbReference>
<dbReference type="InterPro" id="IPR017452">
    <property type="entry name" value="GPCR_Rhodpsn_7TM"/>
</dbReference>
<feature type="transmembrane region" description="Helical" evidence="5">
    <location>
        <begin position="183"/>
        <end position="201"/>
    </location>
</feature>
<dbReference type="AlphaFoldDB" id="A0AAV2IBU6"/>